<feature type="region of interest" description="Disordered" evidence="1">
    <location>
        <begin position="359"/>
        <end position="560"/>
    </location>
</feature>
<feature type="region of interest" description="Disordered" evidence="1">
    <location>
        <begin position="284"/>
        <end position="304"/>
    </location>
</feature>
<feature type="compositionally biased region" description="Polar residues" evidence="1">
    <location>
        <begin position="1"/>
        <end position="24"/>
    </location>
</feature>
<feature type="compositionally biased region" description="Polar residues" evidence="1">
    <location>
        <begin position="642"/>
        <end position="654"/>
    </location>
</feature>
<gene>
    <name evidence="2" type="ORF">SODALDRAFT_201305</name>
</gene>
<dbReference type="Proteomes" id="UP000272025">
    <property type="component" value="Unassembled WGS sequence"/>
</dbReference>
<feature type="compositionally biased region" description="Polar residues" evidence="1">
    <location>
        <begin position="219"/>
        <end position="235"/>
    </location>
</feature>
<feature type="compositionally biased region" description="Basic and acidic residues" evidence="1">
    <location>
        <begin position="833"/>
        <end position="842"/>
    </location>
</feature>
<feature type="region of interest" description="Disordered" evidence="1">
    <location>
        <begin position="208"/>
        <end position="235"/>
    </location>
</feature>
<feature type="region of interest" description="Disordered" evidence="1">
    <location>
        <begin position="575"/>
        <end position="606"/>
    </location>
</feature>
<dbReference type="EMBL" id="ML119057">
    <property type="protein sequence ID" value="ROT37621.1"/>
    <property type="molecule type" value="Genomic_DNA"/>
</dbReference>
<dbReference type="OrthoDB" id="5341904at2759"/>
<feature type="region of interest" description="Disordered" evidence="1">
    <location>
        <begin position="633"/>
        <end position="691"/>
    </location>
</feature>
<feature type="compositionally biased region" description="Low complexity" evidence="1">
    <location>
        <begin position="665"/>
        <end position="681"/>
    </location>
</feature>
<feature type="region of interest" description="Disordered" evidence="1">
    <location>
        <begin position="891"/>
        <end position="961"/>
    </location>
</feature>
<evidence type="ECO:0000313" key="2">
    <source>
        <dbReference type="EMBL" id="ROT37621.1"/>
    </source>
</evidence>
<feature type="compositionally biased region" description="Polar residues" evidence="1">
    <location>
        <begin position="948"/>
        <end position="961"/>
    </location>
</feature>
<evidence type="ECO:0000313" key="3">
    <source>
        <dbReference type="Proteomes" id="UP000272025"/>
    </source>
</evidence>
<accession>A0A3N2PT13</accession>
<sequence length="1024" mass="110313">MGNVSSVETLTSHDPTSRHVVTSKPTKRQPQKLSKPRVGNHVASRNQSSFIAVSPSSSASQLPTNPNVGPLATRPHSAVLIPSSSSSPMHSPAPPSLVSPAAMPGSEAGYGASTTPQDREISSGLFRSKSTSANRPTRRSTWSTPLSGVTPKRANTMDCQMSEATLERLQPQDSPSPPIPRVHSVASLHAPVRRRSILRTPGLATRAATEETMPRKFSFRQSHPATPASTRSRCDSVVSTPNYLSLPSPCLNPRVQVDIVQTPSEAEYKQLGAMQFGSLRITNGTASPAPSTEGEAVDKGQSQGVTMKPGQVQSAGHAENQMEGLALMQPEPSKDALPLVVSEVEMSEYGHANVWSESEGFSNEVPEIRQDSTPSPIVREQRDKSDKRAHLDFPQADSGIVANPTDYVPGVLSKTDSGYSSATSLRSLRSKSSKKGNGLGAQETHKAESEVSDGSSSTAEGRMSTILADWKSPGLAAAEMPPSEQPRDGHASVTGHKNTGVVPHPQGHGASQPRKLRRKSQSLLLTASHGRPGLLSSQSEHPGSLGLDDSSPILNVEPGPSKKYRFQWLMGGPKANGHPALQPMPGNRKTMVSVLQDSGPNYSKHGDQLSIIDRRATLHSPRSRDTLQTILSDGSAGLLGDTSVSRAKPQPSTREGSKVLRRHSSQSSSTTPLSLSLTPKPSIRRKPWSWGQKSKAEEVQLLDGGDWVKNSFESSVTSIDSISSSVGKSAFDQAFAAMSDKSNDELPPSKLSSMTMPVPTERILNLRRKSSSGSRSPGRIYVSSSRSSPIPEVPGMPPQNVTKAKTPPPVSLRRHNSKAFRLPRRPQSTPADPTHRNSDRPSSRGSSNNEKGPAPPPVPPMPSKKPAQYPELQHLKTSANPDYDAWRPKQLSRRHSVGDNAGAAPELRRPASADHGAGLGRPTGPRQRASYDGLGKDRQRCQYDPPQTRHNPVSQNPTQSGSYYQNQLLRIERNSLGDEPWRQQRHSFGGRARHSRAGVQGTQGPYRILHSYNSPAYRNVPIWG</sequence>
<organism evidence="2 3">
    <name type="scientific">Sodiomyces alkalinus (strain CBS 110278 / VKM F-3762 / F11)</name>
    <name type="common">Alkaliphilic filamentous fungus</name>
    <dbReference type="NCBI Taxonomy" id="1314773"/>
    <lineage>
        <taxon>Eukaryota</taxon>
        <taxon>Fungi</taxon>
        <taxon>Dikarya</taxon>
        <taxon>Ascomycota</taxon>
        <taxon>Pezizomycotina</taxon>
        <taxon>Sordariomycetes</taxon>
        <taxon>Hypocreomycetidae</taxon>
        <taxon>Glomerellales</taxon>
        <taxon>Plectosphaerellaceae</taxon>
        <taxon>Sodiomyces</taxon>
    </lineage>
</organism>
<dbReference type="AlphaFoldDB" id="A0A3N2PT13"/>
<feature type="compositionally biased region" description="Basic residues" evidence="1">
    <location>
        <begin position="812"/>
        <end position="824"/>
    </location>
</feature>
<feature type="region of interest" description="Disordered" evidence="1">
    <location>
        <begin position="740"/>
        <end position="759"/>
    </location>
</feature>
<dbReference type="STRING" id="1314773.A0A3N2PT13"/>
<feature type="compositionally biased region" description="Polar residues" evidence="1">
    <location>
        <begin position="128"/>
        <end position="147"/>
    </location>
</feature>
<dbReference type="RefSeq" id="XP_028465427.1">
    <property type="nucleotide sequence ID" value="XM_028607210.1"/>
</dbReference>
<proteinExistence type="predicted"/>
<evidence type="ECO:0000256" key="1">
    <source>
        <dbReference type="SAM" id="MobiDB-lite"/>
    </source>
</evidence>
<reference evidence="2 3" key="1">
    <citation type="journal article" date="2018" name="Mol. Ecol.">
        <title>The obligate alkalophilic soda-lake fungus Sodiomyces alkalinus has shifted to a protein diet.</title>
        <authorList>
            <person name="Grum-Grzhimaylo A.A."/>
            <person name="Falkoski D.L."/>
            <person name="van den Heuvel J."/>
            <person name="Valero-Jimenez C.A."/>
            <person name="Min B."/>
            <person name="Choi I.G."/>
            <person name="Lipzen A."/>
            <person name="Daum C.G."/>
            <person name="Aanen D.K."/>
            <person name="Tsang A."/>
            <person name="Henrissat B."/>
            <person name="Bilanenko E.N."/>
            <person name="de Vries R.P."/>
            <person name="van Kan J.A.L."/>
            <person name="Grigoriev I.V."/>
            <person name="Debets A.J.M."/>
        </authorList>
    </citation>
    <scope>NUCLEOTIDE SEQUENCE [LARGE SCALE GENOMIC DNA]</scope>
    <source>
        <strain evidence="2 3">F11</strain>
    </source>
</reference>
<feature type="compositionally biased region" description="Low complexity" evidence="1">
    <location>
        <begin position="75"/>
        <end position="90"/>
    </location>
</feature>
<keyword evidence="3" id="KW-1185">Reference proteome</keyword>
<dbReference type="GeneID" id="39575688"/>
<feature type="region of interest" description="Disordered" evidence="1">
    <location>
        <begin position="1"/>
        <end position="154"/>
    </location>
</feature>
<feature type="compositionally biased region" description="Low complexity" evidence="1">
    <location>
        <begin position="48"/>
        <end position="60"/>
    </location>
</feature>
<feature type="compositionally biased region" description="Basic and acidic residues" evidence="1">
    <location>
        <begin position="379"/>
        <end position="391"/>
    </location>
</feature>
<feature type="region of interest" description="Disordered" evidence="1">
    <location>
        <begin position="765"/>
        <end position="867"/>
    </location>
</feature>
<name>A0A3N2PT13_SODAK</name>
<feature type="compositionally biased region" description="Pro residues" evidence="1">
    <location>
        <begin position="853"/>
        <end position="863"/>
    </location>
</feature>
<protein>
    <submittedName>
        <fullName evidence="2">Uncharacterized protein</fullName>
    </submittedName>
</protein>